<dbReference type="SUPFAM" id="SSF56731">
    <property type="entry name" value="DNA primase core"/>
    <property type="match status" value="1"/>
</dbReference>
<dbReference type="InterPro" id="IPR036977">
    <property type="entry name" value="DNA_primase_Znf_CHC2"/>
</dbReference>
<dbReference type="PROSITE" id="PS50880">
    <property type="entry name" value="TOPRIM"/>
    <property type="match status" value="1"/>
</dbReference>
<keyword evidence="2" id="KW-0639">Primosome</keyword>
<evidence type="ECO:0000256" key="6">
    <source>
        <dbReference type="ARBA" id="ARBA00023163"/>
    </source>
</evidence>
<keyword evidence="9" id="KW-1185">Reference proteome</keyword>
<gene>
    <name evidence="8" type="primary">148</name>
    <name evidence="8" type="ORF">SEA_PUPPER_148</name>
</gene>
<dbReference type="GO" id="GO:0016779">
    <property type="term" value="F:nucleotidyltransferase activity"/>
    <property type="evidence" value="ECO:0007669"/>
    <property type="project" value="UniProtKB-KW"/>
</dbReference>
<dbReference type="Pfam" id="PF13155">
    <property type="entry name" value="Toprim_2"/>
    <property type="match status" value="1"/>
</dbReference>
<dbReference type="GO" id="GO:0006269">
    <property type="term" value="P:DNA replication, synthesis of primer"/>
    <property type="evidence" value="ECO:0007669"/>
    <property type="project" value="UniProtKB-KW"/>
</dbReference>
<dbReference type="Gene3D" id="3.90.580.10">
    <property type="entry name" value="Zinc finger, CHC2-type domain"/>
    <property type="match status" value="1"/>
</dbReference>
<keyword evidence="3" id="KW-0808">Transferase</keyword>
<dbReference type="RefSeq" id="YP_010058936.1">
    <property type="nucleotide sequence ID" value="NC_054723.1"/>
</dbReference>
<dbReference type="EMBL" id="MK977695">
    <property type="protein sequence ID" value="QDF18634.1"/>
    <property type="molecule type" value="Genomic_DNA"/>
</dbReference>
<dbReference type="InterPro" id="IPR006171">
    <property type="entry name" value="TOPRIM_dom"/>
</dbReference>
<feature type="domain" description="Toprim" evidence="7">
    <location>
        <begin position="253"/>
        <end position="331"/>
    </location>
</feature>
<keyword evidence="1" id="KW-0240">DNA-directed RNA polymerase</keyword>
<dbReference type="Gene3D" id="3.40.1360.10">
    <property type="match status" value="1"/>
</dbReference>
<dbReference type="InterPro" id="IPR034154">
    <property type="entry name" value="TOPRIM_DnaG/twinkle"/>
</dbReference>
<dbReference type="KEGG" id="vg:64766167"/>
<sequence>MKTGIGAIRERISRMSYQEILHQIDVEALLAHYGAENASEMPHKDGESTEILHSCLLDRVHRHHANGDAHPSASANIEMKTYVCWSFWGGDIIHFIMKMEGFDEVDQALLFAEGFLSGRRIEDTAFRDATIRLIKEMTGSSTHTYGLYTGGNRPSVYSDKVLRPWAFVHPYIVERGIDVETCRDWQIGWDEGENRITIPHFWNGDLVGWQKRVIPSRPGEWPGTKETYPKYRSSSGFPKSFTLYGYDRAKGADTVVVVESPMSVLKAASLGLQTPVVATFGAKIGAAQIDLLRSFDQVIIWMDGDDAGEVGERKLRRELTGRTLRVVDPEPGRDLGDYTDLAEVESALSGAVHTILIDSVRRQRRGHGAAR</sequence>
<evidence type="ECO:0000313" key="9">
    <source>
        <dbReference type="Proteomes" id="UP000318375"/>
    </source>
</evidence>
<evidence type="ECO:0000259" key="7">
    <source>
        <dbReference type="PROSITE" id="PS50880"/>
    </source>
</evidence>
<evidence type="ECO:0000256" key="2">
    <source>
        <dbReference type="ARBA" id="ARBA00022515"/>
    </source>
</evidence>
<proteinExistence type="predicted"/>
<dbReference type="CDD" id="cd01029">
    <property type="entry name" value="TOPRIM_primases"/>
    <property type="match status" value="1"/>
</dbReference>
<dbReference type="GO" id="GO:0003677">
    <property type="term" value="F:DNA binding"/>
    <property type="evidence" value="ECO:0007669"/>
    <property type="project" value="InterPro"/>
</dbReference>
<evidence type="ECO:0000256" key="4">
    <source>
        <dbReference type="ARBA" id="ARBA00022695"/>
    </source>
</evidence>
<evidence type="ECO:0000313" key="8">
    <source>
        <dbReference type="EMBL" id="QDF18634.1"/>
    </source>
</evidence>
<keyword evidence="5" id="KW-0235">DNA replication</keyword>
<name>A0A4Y6ETJ5_9CAUD</name>
<accession>A0A4Y6ETJ5</accession>
<reference evidence="8 9" key="1">
    <citation type="submission" date="2019-05" db="EMBL/GenBank/DDBJ databases">
        <authorList>
            <person name="Pope W.H."/>
            <person name="Garlena R.A."/>
            <person name="Russell D.A."/>
            <person name="Jacobs-Sera D."/>
            <person name="Hatfull G.F."/>
        </authorList>
    </citation>
    <scope>NUCLEOTIDE SEQUENCE [LARGE SCALE GENOMIC DNA]</scope>
</reference>
<organism evidence="8 9">
    <name type="scientific">Gordonia phage Pupper</name>
    <dbReference type="NCBI Taxonomy" id="2571249"/>
    <lineage>
        <taxon>Viruses</taxon>
        <taxon>Duplodnaviria</taxon>
        <taxon>Heunggongvirae</taxon>
        <taxon>Uroviricota</taxon>
        <taxon>Caudoviricetes</taxon>
        <taxon>Puppervirus</taxon>
        <taxon>Puppervirus Pupper</taxon>
    </lineage>
</organism>
<dbReference type="SMART" id="SM00493">
    <property type="entry name" value="TOPRIM"/>
    <property type="match status" value="1"/>
</dbReference>
<dbReference type="GO" id="GO:0008270">
    <property type="term" value="F:zinc ion binding"/>
    <property type="evidence" value="ECO:0007669"/>
    <property type="project" value="InterPro"/>
</dbReference>
<protein>
    <submittedName>
        <fullName evidence="8">DNA primase</fullName>
    </submittedName>
</protein>
<dbReference type="PANTHER" id="PTHR30313">
    <property type="entry name" value="DNA PRIMASE"/>
    <property type="match status" value="1"/>
</dbReference>
<evidence type="ECO:0000256" key="3">
    <source>
        <dbReference type="ARBA" id="ARBA00022679"/>
    </source>
</evidence>
<dbReference type="Proteomes" id="UP000318375">
    <property type="component" value="Segment"/>
</dbReference>
<keyword evidence="4" id="KW-0548">Nucleotidyltransferase</keyword>
<dbReference type="PANTHER" id="PTHR30313:SF2">
    <property type="entry name" value="DNA PRIMASE"/>
    <property type="match status" value="1"/>
</dbReference>
<evidence type="ECO:0000256" key="5">
    <source>
        <dbReference type="ARBA" id="ARBA00022705"/>
    </source>
</evidence>
<dbReference type="InterPro" id="IPR050219">
    <property type="entry name" value="DnaG_primase"/>
</dbReference>
<evidence type="ECO:0000256" key="1">
    <source>
        <dbReference type="ARBA" id="ARBA00022478"/>
    </source>
</evidence>
<dbReference type="GO" id="GO:0000428">
    <property type="term" value="C:DNA-directed RNA polymerase complex"/>
    <property type="evidence" value="ECO:0007669"/>
    <property type="project" value="UniProtKB-KW"/>
</dbReference>
<dbReference type="GeneID" id="64766167"/>
<keyword evidence="6" id="KW-0804">Transcription</keyword>